<organism evidence="6 7">
    <name type="scientific">Zootermopsis nevadensis</name>
    <name type="common">Dampwood termite</name>
    <dbReference type="NCBI Taxonomy" id="136037"/>
    <lineage>
        <taxon>Eukaryota</taxon>
        <taxon>Metazoa</taxon>
        <taxon>Ecdysozoa</taxon>
        <taxon>Arthropoda</taxon>
        <taxon>Hexapoda</taxon>
        <taxon>Insecta</taxon>
        <taxon>Pterygota</taxon>
        <taxon>Neoptera</taxon>
        <taxon>Polyneoptera</taxon>
        <taxon>Dictyoptera</taxon>
        <taxon>Blattodea</taxon>
        <taxon>Blattoidea</taxon>
        <taxon>Termitoidae</taxon>
        <taxon>Termopsidae</taxon>
        <taxon>Zootermopsis</taxon>
    </lineage>
</organism>
<dbReference type="SMART" id="SM00698">
    <property type="entry name" value="MORN"/>
    <property type="match status" value="6"/>
</dbReference>
<evidence type="ECO:0000256" key="3">
    <source>
        <dbReference type="PROSITE-ProRule" id="PRU00235"/>
    </source>
</evidence>
<dbReference type="InterPro" id="IPR035899">
    <property type="entry name" value="DBL_dom_sf"/>
</dbReference>
<dbReference type="Pfam" id="PF25383">
    <property type="entry name" value="PH_alsin"/>
    <property type="match status" value="1"/>
</dbReference>
<dbReference type="InterPro" id="IPR009091">
    <property type="entry name" value="RCC1/BLIP-II"/>
</dbReference>
<keyword evidence="1" id="KW-0344">Guanine-nucleotide releasing factor</keyword>
<evidence type="ECO:0000313" key="6">
    <source>
        <dbReference type="EMBL" id="KDR16248.1"/>
    </source>
</evidence>
<dbReference type="Gene3D" id="2.20.110.10">
    <property type="entry name" value="Histone H3 K4-specific methyltransferase SET7/9 N-terminal domain"/>
    <property type="match status" value="2"/>
</dbReference>
<dbReference type="Pfam" id="PF26202">
    <property type="entry name" value="HA_Alsin"/>
    <property type="match status" value="1"/>
</dbReference>
<keyword evidence="7" id="KW-1185">Reference proteome</keyword>
<reference evidence="6 7" key="1">
    <citation type="journal article" date="2014" name="Nat. Commun.">
        <title>Molecular traces of alternative social organization in a termite genome.</title>
        <authorList>
            <person name="Terrapon N."/>
            <person name="Li C."/>
            <person name="Robertson H.M."/>
            <person name="Ji L."/>
            <person name="Meng X."/>
            <person name="Booth W."/>
            <person name="Chen Z."/>
            <person name="Childers C.P."/>
            <person name="Glastad K.M."/>
            <person name="Gokhale K."/>
            <person name="Gowin J."/>
            <person name="Gronenberg W."/>
            <person name="Hermansen R.A."/>
            <person name="Hu H."/>
            <person name="Hunt B.G."/>
            <person name="Huylmans A.K."/>
            <person name="Khalil S.M."/>
            <person name="Mitchell R.D."/>
            <person name="Munoz-Torres M.C."/>
            <person name="Mustard J.A."/>
            <person name="Pan H."/>
            <person name="Reese J.T."/>
            <person name="Scharf M.E."/>
            <person name="Sun F."/>
            <person name="Vogel H."/>
            <person name="Xiao J."/>
            <person name="Yang W."/>
            <person name="Yang Z."/>
            <person name="Yang Z."/>
            <person name="Zhou J."/>
            <person name="Zhu J."/>
            <person name="Brent C.S."/>
            <person name="Elsik C.G."/>
            <person name="Goodisman M.A."/>
            <person name="Liberles D.A."/>
            <person name="Roe R.M."/>
            <person name="Vargo E.L."/>
            <person name="Vilcinskas A."/>
            <person name="Wang J."/>
            <person name="Bornberg-Bauer E."/>
            <person name="Korb J."/>
            <person name="Zhang G."/>
            <person name="Liebig J."/>
        </authorList>
    </citation>
    <scope>NUCLEOTIDE SEQUENCE [LARGE SCALE GENOMIC DNA]</scope>
    <source>
        <tissue evidence="6">Whole organism</tissue>
    </source>
</reference>
<feature type="repeat" description="RCC1" evidence="3">
    <location>
        <begin position="499"/>
        <end position="548"/>
    </location>
</feature>
<accession>A0A067RC20</accession>
<dbReference type="eggNOG" id="KOG1426">
    <property type="taxonomic scope" value="Eukaryota"/>
</dbReference>
<dbReference type="Pfam" id="PF02204">
    <property type="entry name" value="VPS9"/>
    <property type="match status" value="1"/>
</dbReference>
<dbReference type="InterPro" id="IPR011993">
    <property type="entry name" value="PH-like_dom_sf"/>
</dbReference>
<feature type="non-terminal residue" evidence="6">
    <location>
        <position position="1505"/>
    </location>
</feature>
<proteinExistence type="predicted"/>
<dbReference type="GO" id="GO:0005085">
    <property type="term" value="F:guanyl-nucleotide exchange factor activity"/>
    <property type="evidence" value="ECO:0007669"/>
    <property type="project" value="UniProtKB-KW"/>
</dbReference>
<dbReference type="InParanoid" id="A0A067RC20"/>
<dbReference type="EMBL" id="KK852804">
    <property type="protein sequence ID" value="KDR16248.1"/>
    <property type="molecule type" value="Genomic_DNA"/>
</dbReference>
<dbReference type="PANTHER" id="PTHR46089:SF2">
    <property type="entry name" value="ALSIN HOMOLOG"/>
    <property type="match status" value="1"/>
</dbReference>
<dbReference type="InterPro" id="IPR003123">
    <property type="entry name" value="VPS9"/>
</dbReference>
<dbReference type="OMA" id="YYPEREI"/>
<dbReference type="eggNOG" id="KOG0231">
    <property type="taxonomic scope" value="Eukaryota"/>
</dbReference>
<dbReference type="Pfam" id="PF25384">
    <property type="entry name" value="Alsin_RLD"/>
    <property type="match status" value="1"/>
</dbReference>
<feature type="domain" description="VPS9" evidence="5">
    <location>
        <begin position="1374"/>
        <end position="1505"/>
    </location>
</feature>
<dbReference type="InterPro" id="IPR057248">
    <property type="entry name" value="Alsin-like_PH"/>
</dbReference>
<dbReference type="STRING" id="136037.A0A067RC20"/>
<dbReference type="SUPFAM" id="SSF109993">
    <property type="entry name" value="VPS9 domain"/>
    <property type="match status" value="1"/>
</dbReference>
<dbReference type="InterPro" id="IPR051984">
    <property type="entry name" value="Alsin"/>
</dbReference>
<gene>
    <name evidence="6" type="ORF">L798_09666</name>
</gene>
<dbReference type="Gene3D" id="1.20.1050.80">
    <property type="entry name" value="VPS9 domain"/>
    <property type="match status" value="1"/>
</dbReference>
<dbReference type="Pfam" id="PF00415">
    <property type="entry name" value="RCC1"/>
    <property type="match status" value="1"/>
</dbReference>
<evidence type="ECO:0000313" key="7">
    <source>
        <dbReference type="Proteomes" id="UP000027135"/>
    </source>
</evidence>
<feature type="region of interest" description="Disordered" evidence="4">
    <location>
        <begin position="237"/>
        <end position="274"/>
    </location>
</feature>
<evidence type="ECO:0000259" key="5">
    <source>
        <dbReference type="PROSITE" id="PS51205"/>
    </source>
</evidence>
<dbReference type="CDD" id="cd13269">
    <property type="entry name" value="PH_alsin"/>
    <property type="match status" value="1"/>
</dbReference>
<name>A0A067RC20_ZOONE</name>
<dbReference type="Pfam" id="PF25389">
    <property type="entry name" value="DH_ALS2"/>
    <property type="match status" value="1"/>
</dbReference>
<evidence type="ECO:0000256" key="4">
    <source>
        <dbReference type="SAM" id="MobiDB-lite"/>
    </source>
</evidence>
<dbReference type="SUPFAM" id="SSF82185">
    <property type="entry name" value="Histone H3 K4-specific methyltransferase SET7/9 N-terminal domain"/>
    <property type="match status" value="2"/>
</dbReference>
<protein>
    <submittedName>
        <fullName evidence="6">Alsin</fullName>
    </submittedName>
</protein>
<dbReference type="PROSITE" id="PS50012">
    <property type="entry name" value="RCC1_3"/>
    <property type="match status" value="3"/>
</dbReference>
<dbReference type="PANTHER" id="PTHR46089">
    <property type="entry name" value="ALSIN HOMOLOG"/>
    <property type="match status" value="1"/>
</dbReference>
<evidence type="ECO:0000256" key="2">
    <source>
        <dbReference type="ARBA" id="ARBA00022737"/>
    </source>
</evidence>
<dbReference type="InterPro" id="IPR000408">
    <property type="entry name" value="Reg_chr_condens"/>
</dbReference>
<dbReference type="Gene3D" id="2.30.29.30">
    <property type="entry name" value="Pleckstrin-homology domain (PH domain)/Phosphotyrosine-binding domain (PTB)"/>
    <property type="match status" value="1"/>
</dbReference>
<dbReference type="GO" id="GO:0031267">
    <property type="term" value="F:small GTPase binding"/>
    <property type="evidence" value="ECO:0007669"/>
    <property type="project" value="TreeGrafter"/>
</dbReference>
<dbReference type="Pfam" id="PF02493">
    <property type="entry name" value="MORN"/>
    <property type="match status" value="7"/>
</dbReference>
<dbReference type="Gene3D" id="1.20.900.10">
    <property type="entry name" value="Dbl homology (DH) domain"/>
    <property type="match status" value="1"/>
</dbReference>
<feature type="repeat" description="RCC1" evidence="3">
    <location>
        <begin position="137"/>
        <end position="184"/>
    </location>
</feature>
<dbReference type="GO" id="GO:0016197">
    <property type="term" value="P:endosomal transport"/>
    <property type="evidence" value="ECO:0007669"/>
    <property type="project" value="TreeGrafter"/>
</dbReference>
<dbReference type="FunCoup" id="A0A067RC20">
    <property type="interactions" value="268"/>
</dbReference>
<dbReference type="InterPro" id="IPR059093">
    <property type="entry name" value="HA_Alsin"/>
</dbReference>
<evidence type="ECO:0000256" key="1">
    <source>
        <dbReference type="ARBA" id="ARBA00022658"/>
    </source>
</evidence>
<dbReference type="SUPFAM" id="SSF50729">
    <property type="entry name" value="PH domain-like"/>
    <property type="match status" value="1"/>
</dbReference>
<dbReference type="InterPro" id="IPR037191">
    <property type="entry name" value="VPS9_dom_sf"/>
</dbReference>
<dbReference type="GO" id="GO:0005737">
    <property type="term" value="C:cytoplasm"/>
    <property type="evidence" value="ECO:0007669"/>
    <property type="project" value="TreeGrafter"/>
</dbReference>
<dbReference type="PROSITE" id="PS51205">
    <property type="entry name" value="VPS9"/>
    <property type="match status" value="1"/>
</dbReference>
<feature type="repeat" description="RCC1" evidence="3">
    <location>
        <begin position="447"/>
        <end position="498"/>
    </location>
</feature>
<dbReference type="SUPFAM" id="SSF50985">
    <property type="entry name" value="RCC1/BLIP-II"/>
    <property type="match status" value="2"/>
</dbReference>
<feature type="compositionally biased region" description="Basic and acidic residues" evidence="4">
    <location>
        <begin position="249"/>
        <end position="258"/>
    </location>
</feature>
<dbReference type="InterPro" id="IPR003409">
    <property type="entry name" value="MORN"/>
</dbReference>
<dbReference type="Gene3D" id="2.130.10.30">
    <property type="entry name" value="Regulator of chromosome condensation 1/beta-lactamase-inhibitor protein II"/>
    <property type="match status" value="2"/>
</dbReference>
<sequence>MNEIHLWFGLNKLSVSFESSDLPKDIIKMCKINHHVFALTTSNRVYHSEVDLNCDDKLFFSNTDITAIDIACNNKVLYFVSSNGHVFKTDPEDLDIKEEIILKEDVKCCSHGYKTSGQKVKVKTIAAEECSCLYVTENGQLWVSGDQPKLGLQNESPQKVNFFKKRYVISVACGANFSIALVYKPGHYVPDRDNSDIDDDSEDVFVSNCPVCVSPPISQQSTSETCPLGLLVQQTSDEHFSTSSTSKENTADDKKSTDDSTSTSTNGKADKKDVIHCDEKETRSEFMREEKKNEFFINTEAARQFLTRQLSWVSNYGGAGEDLVECAEASLARPSHIIKQNMSNVASLVYEGVKIVGDRGAILFRHMSGGSETNESIPGGTVDGESFEELNAEDFIIAAPSITSSLRCEESFWSSSCGTSEQGEESEIGISERVAAMVHAGTRLLSTELWSWGDITHGQLGTGDTVKRSQPTIISRLTGIGVCRIDCGHDHALAVSLDGRVFAWGRNQHNQVSLETETDQSTPQQISFSERVRSIAAGDNYSLVITNDNNIYYIGKGSKSLLKLDIPLLLVNESTQKWIFSSRHISGCLNTSYATSVAMKDLAIEQTFLEEMLLVHSSLIKPLQKKGTSVQETNVYDVLCECHSEILSFTCLNVQSLREYTDHRGNESSVIIIQHVDEYIRIYRNYLSAVCNVIALSGFMHIAHLVDIPQKMFTMFHEHSKTNKKSQEAVVSCALLHPLKRLKSYKSTIQLLIQCNDKRHQILEDKQTVERKLQDALVKWDQMWDEQEQKRNEADTTRLFWESSGRIVELLRSPERRLIRESRSHSLFVLNSGRFSSHWFVLFTDVFVHISGGSQNVHPLTTVWVDVIQDTDTIQNAIQLTMPEETLTVYTATPCDKSEWLQSLHCAIKRCLEKHHSHVPPTVRTAKYIFTKHHVYKDAKYTGRWWNGKLQGPGKLEWPDGKVCVGQFQNSQMNGTGHMEIPGISIYDGQWKDGQQDGNGIMKYTNGDIYEGHFKNGVAHGHGLQKQGHFTASVASVYIGEWVNGVKQGYGVMDDIVTGEKYLGYWSNNMKHGCGLIVTLDGIYYEGAFTQDVLTGHGVMVFEDGTHYGVFSGKGTLTFNSGDRLEGTLHGAWNEGVKITGTLYKNTTTPPNQLSTKPSSFGKLCVAANQKWKAIFRQCYQQLGVPEPTAAKGSKPNVELQKVWENVAVIINNSWQERRIPLSDHLDTIPQFGRDRLDKESYHELRSYLVKAFESQHHPLGRLLAEVTAAYTATYGGVRVHPLLLDHAVAELHSVTARLYEVVRILFPALPSLGQELQLVENQEAELESEVVSAAALLHPFLLPRVHSALFVLYALHNMDEDDAYWKRLLKWNKQPDITLMAFLGIDQKFCVASNHHRSCEPPFSPLDDQLFNDAVETLQQLKTTFSPLEKLLVIRRTFEQMTRAVQHLLGTSYMWTMDELFPVFHFVVVRSRILQLGSEIHFIEDFMEPHLQNGELGIMFTTLK</sequence>
<dbReference type="Proteomes" id="UP000027135">
    <property type="component" value="Unassembled WGS sequence"/>
</dbReference>
<keyword evidence="2" id="KW-0677">Repeat</keyword>